<dbReference type="GO" id="GO:0046168">
    <property type="term" value="P:glycerol-3-phosphate catabolic process"/>
    <property type="evidence" value="ECO:0007669"/>
    <property type="project" value="TreeGrafter"/>
</dbReference>
<comment type="cofactor">
    <cofactor evidence="1 6">
        <name>FAD</name>
        <dbReference type="ChEBI" id="CHEBI:57692"/>
    </cofactor>
</comment>
<dbReference type="Gene3D" id="3.30.9.10">
    <property type="entry name" value="D-Amino Acid Oxidase, subunit A, domain 2"/>
    <property type="match status" value="1"/>
</dbReference>
<dbReference type="InterPro" id="IPR031656">
    <property type="entry name" value="DAO_C"/>
</dbReference>
<evidence type="ECO:0000256" key="6">
    <source>
        <dbReference type="RuleBase" id="RU361217"/>
    </source>
</evidence>
<dbReference type="InterPro" id="IPR038299">
    <property type="entry name" value="DAO_C_sf"/>
</dbReference>
<dbReference type="Proteomes" id="UP000243661">
    <property type="component" value="Unassembled WGS sequence"/>
</dbReference>
<feature type="domain" description="Alpha-glycerophosphate oxidase C-terminal" evidence="8">
    <location>
        <begin position="389"/>
        <end position="484"/>
    </location>
</feature>
<dbReference type="OrthoDB" id="9766796at2"/>
<dbReference type="RefSeq" id="WP_092717614.1">
    <property type="nucleotide sequence ID" value="NZ_FMBK01000002.1"/>
</dbReference>
<keyword evidence="4" id="KW-0274">FAD</keyword>
<evidence type="ECO:0000256" key="2">
    <source>
        <dbReference type="ARBA" id="ARBA00007330"/>
    </source>
</evidence>
<evidence type="ECO:0000256" key="1">
    <source>
        <dbReference type="ARBA" id="ARBA00001974"/>
    </source>
</evidence>
<keyword evidence="3 6" id="KW-0285">Flavoprotein</keyword>
<dbReference type="Gene3D" id="3.50.50.60">
    <property type="entry name" value="FAD/NAD(P)-binding domain"/>
    <property type="match status" value="1"/>
</dbReference>
<sequence>MNTSTHVNEKIYDLAIIGGGINGVGIAVDAAGRGLSVFLCEQDDLASHTSSASSKLIHGGLRYLEHKEFRLVREALAEREVLLEKAPHVIRPMRFIMPHRPHLRPAWLIRTGLFFYDHLGKRKKLLGSNNVYFKADSPLNAAITQGFEYSDCAVDDARLVVLNAVQAREKGANVVTRTRCISAHRENELWVVHLESKQQGKYQIKAKALVNAAGPWVAKFIHEDLHLKSPYGIRLIQGSHIIVPKLFDGDKAFIMQNDDRRIIFAIPYLDKFTMIGTTDREYSGDPALVQISPEEIDYLLSVSNAHFKKQLKPQEIISTFAGVRPLCDDESDNPSAITRDYTLALSKVQKGEAPLLSVFGGKLTTYRKLAESALLQLKPFFPHMQGKWTAHHSLPGGEQMGTVEELAEKIQQQITDAPDALTSRWASAYGSRIWQIVGAIDSVTELGQNFGHGLFAKEVDYLIDQEWAVLSEDILKRRTKLYLEFEPDQVEGLDEYLVESHKRRSQEIAA</sequence>
<evidence type="ECO:0000313" key="9">
    <source>
        <dbReference type="EMBL" id="SCC70947.1"/>
    </source>
</evidence>
<dbReference type="InterPro" id="IPR006076">
    <property type="entry name" value="FAD-dep_OxRdtase"/>
</dbReference>
<evidence type="ECO:0000259" key="7">
    <source>
        <dbReference type="Pfam" id="PF01266"/>
    </source>
</evidence>
<dbReference type="Pfam" id="PF16901">
    <property type="entry name" value="DAO_C"/>
    <property type="match status" value="1"/>
</dbReference>
<evidence type="ECO:0000259" key="8">
    <source>
        <dbReference type="Pfam" id="PF16901"/>
    </source>
</evidence>
<dbReference type="Gene3D" id="1.10.8.870">
    <property type="entry name" value="Alpha-glycerophosphate oxidase, cap domain"/>
    <property type="match status" value="1"/>
</dbReference>
<evidence type="ECO:0000313" key="10">
    <source>
        <dbReference type="Proteomes" id="UP000243661"/>
    </source>
</evidence>
<dbReference type="InterPro" id="IPR036188">
    <property type="entry name" value="FAD/NAD-bd_sf"/>
</dbReference>
<dbReference type="PROSITE" id="PS00978">
    <property type="entry name" value="FAD_G3PDH_2"/>
    <property type="match status" value="1"/>
</dbReference>
<dbReference type="PRINTS" id="PR01001">
    <property type="entry name" value="FADG3PDH"/>
</dbReference>
<feature type="domain" description="FAD dependent oxidoreductase" evidence="7">
    <location>
        <begin position="13"/>
        <end position="330"/>
    </location>
</feature>
<reference evidence="9 10" key="1">
    <citation type="submission" date="2016-08" db="EMBL/GenBank/DDBJ databases">
        <authorList>
            <person name="Seilhamer J.J."/>
        </authorList>
    </citation>
    <scope>NUCLEOTIDE SEQUENCE [LARGE SCALE GENOMIC DNA]</scope>
    <source>
        <strain evidence="9 10">ANC 4874</strain>
    </source>
</reference>
<dbReference type="InterPro" id="IPR000447">
    <property type="entry name" value="G3P_DH_FAD-dep"/>
</dbReference>
<dbReference type="AlphaFoldDB" id="A0A1C4GRU5"/>
<dbReference type="NCBIfam" id="NF009906">
    <property type="entry name" value="PRK13369.1"/>
    <property type="match status" value="1"/>
</dbReference>
<comment type="catalytic activity">
    <reaction evidence="6">
        <text>a quinone + sn-glycerol 3-phosphate = dihydroxyacetone phosphate + a quinol</text>
        <dbReference type="Rhea" id="RHEA:18977"/>
        <dbReference type="ChEBI" id="CHEBI:24646"/>
        <dbReference type="ChEBI" id="CHEBI:57597"/>
        <dbReference type="ChEBI" id="CHEBI:57642"/>
        <dbReference type="ChEBI" id="CHEBI:132124"/>
        <dbReference type="EC" id="1.1.5.3"/>
    </reaction>
</comment>
<dbReference type="EC" id="1.1.5.3" evidence="6"/>
<proteinExistence type="inferred from homology"/>
<organism evidence="9 10">
    <name type="scientific">Acinetobacter albensis</name>
    <dbReference type="NCBI Taxonomy" id="1673609"/>
    <lineage>
        <taxon>Bacteria</taxon>
        <taxon>Pseudomonadati</taxon>
        <taxon>Pseudomonadota</taxon>
        <taxon>Gammaproteobacteria</taxon>
        <taxon>Moraxellales</taxon>
        <taxon>Moraxellaceae</taxon>
        <taxon>Acinetobacter</taxon>
    </lineage>
</organism>
<dbReference type="NCBIfam" id="NF008899">
    <property type="entry name" value="PRK12266.1"/>
    <property type="match status" value="1"/>
</dbReference>
<evidence type="ECO:0000256" key="5">
    <source>
        <dbReference type="ARBA" id="ARBA00023002"/>
    </source>
</evidence>
<comment type="similarity">
    <text evidence="2 6">Belongs to the FAD-dependent glycerol-3-phosphate dehydrogenase family.</text>
</comment>
<gene>
    <name evidence="9" type="ORF">GA0116959_10235</name>
</gene>
<dbReference type="EMBL" id="FMBK01000002">
    <property type="protein sequence ID" value="SCC70947.1"/>
    <property type="molecule type" value="Genomic_DNA"/>
</dbReference>
<protein>
    <recommendedName>
        <fullName evidence="6">Glycerol-3-phosphate dehydrogenase</fullName>
        <ecNumber evidence="6">1.1.5.3</ecNumber>
    </recommendedName>
</protein>
<evidence type="ECO:0000256" key="3">
    <source>
        <dbReference type="ARBA" id="ARBA00022630"/>
    </source>
</evidence>
<dbReference type="PROSITE" id="PS00977">
    <property type="entry name" value="FAD_G3PDH_1"/>
    <property type="match status" value="1"/>
</dbReference>
<evidence type="ECO:0000256" key="4">
    <source>
        <dbReference type="ARBA" id="ARBA00022827"/>
    </source>
</evidence>
<dbReference type="GO" id="GO:0009331">
    <property type="term" value="C:glycerol-3-phosphate dehydrogenase (FAD) complex"/>
    <property type="evidence" value="ECO:0007669"/>
    <property type="project" value="UniProtKB-UniRule"/>
</dbReference>
<dbReference type="SUPFAM" id="SSF51905">
    <property type="entry name" value="FAD/NAD(P)-binding domain"/>
    <property type="match status" value="1"/>
</dbReference>
<keyword evidence="5 6" id="KW-0560">Oxidoreductase</keyword>
<dbReference type="Pfam" id="PF01266">
    <property type="entry name" value="DAO"/>
    <property type="match status" value="1"/>
</dbReference>
<accession>A0A1C4GRU5</accession>
<dbReference type="PANTHER" id="PTHR11985:SF15">
    <property type="entry name" value="GLYCEROL-3-PHOSPHATE DEHYDROGENASE, MITOCHONDRIAL"/>
    <property type="match status" value="1"/>
</dbReference>
<dbReference type="PANTHER" id="PTHR11985">
    <property type="entry name" value="GLYCEROL-3-PHOSPHATE DEHYDROGENASE"/>
    <property type="match status" value="1"/>
</dbReference>
<dbReference type="GO" id="GO:0004368">
    <property type="term" value="F:glycerol-3-phosphate dehydrogenase (quinone) activity"/>
    <property type="evidence" value="ECO:0007669"/>
    <property type="project" value="UniProtKB-EC"/>
</dbReference>
<name>A0A1C4GRU5_9GAMM</name>